<dbReference type="EMBL" id="JFHU01000120">
    <property type="protein sequence ID" value="EXX88645.1"/>
    <property type="molecule type" value="Genomic_DNA"/>
</dbReference>
<dbReference type="GO" id="GO:0033819">
    <property type="term" value="F:lipoyl(octanoyl) transferase activity"/>
    <property type="evidence" value="ECO:0007669"/>
    <property type="project" value="InterPro"/>
</dbReference>
<sequence>MSENGNVKGLYDGYLEKSGEAASGLPLDIRYIPRIGYAAAWDRQKALVKAIDRGEHPETLLLLQHPPTYTIGSQNHPEHLLLNEAELEARGINVFQIDRGGDITYHGPGQLVGYPLLYLDAAGLDLHGYLRNLEQALIDWLAGY</sequence>
<name>A0A9W5S1V4_9BACL</name>
<evidence type="ECO:0000313" key="3">
    <source>
        <dbReference type="Proteomes" id="UP000053750"/>
    </source>
</evidence>
<dbReference type="Pfam" id="PF21948">
    <property type="entry name" value="LplA-B_cat"/>
    <property type="match status" value="1"/>
</dbReference>
<dbReference type="InterPro" id="IPR004143">
    <property type="entry name" value="BPL_LPL_catalytic"/>
</dbReference>
<dbReference type="PANTHER" id="PTHR10993">
    <property type="entry name" value="OCTANOYLTRANSFERASE"/>
    <property type="match status" value="1"/>
</dbReference>
<dbReference type="RefSeq" id="WP_397309484.1">
    <property type="nucleotide sequence ID" value="NZ_KK082249.1"/>
</dbReference>
<dbReference type="InterPro" id="IPR045864">
    <property type="entry name" value="aa-tRNA-synth_II/BPL/LPL"/>
</dbReference>
<dbReference type="PROSITE" id="PS01313">
    <property type="entry name" value="LIPB"/>
    <property type="match status" value="1"/>
</dbReference>
<organism evidence="2 3">
    <name type="scientific">Paenibacillus darwinianus</name>
    <dbReference type="NCBI Taxonomy" id="1380763"/>
    <lineage>
        <taxon>Bacteria</taxon>
        <taxon>Bacillati</taxon>
        <taxon>Bacillota</taxon>
        <taxon>Bacilli</taxon>
        <taxon>Bacillales</taxon>
        <taxon>Paenibacillaceae</taxon>
        <taxon>Paenibacillus</taxon>
    </lineage>
</organism>
<feature type="non-terminal residue" evidence="2">
    <location>
        <position position="144"/>
    </location>
</feature>
<gene>
    <name evidence="2" type="ORF">BG53_01625</name>
</gene>
<dbReference type="PROSITE" id="PS51733">
    <property type="entry name" value="BPL_LPL_CATALYTIC"/>
    <property type="match status" value="1"/>
</dbReference>
<dbReference type="GO" id="GO:0009249">
    <property type="term" value="P:protein lipoylation"/>
    <property type="evidence" value="ECO:0007669"/>
    <property type="project" value="InterPro"/>
</dbReference>
<evidence type="ECO:0000259" key="1">
    <source>
        <dbReference type="PROSITE" id="PS51733"/>
    </source>
</evidence>
<feature type="domain" description="BPL/LPL catalytic" evidence="1">
    <location>
        <begin position="54"/>
        <end position="144"/>
    </location>
</feature>
<dbReference type="SUPFAM" id="SSF55681">
    <property type="entry name" value="Class II aaRS and biotin synthetases"/>
    <property type="match status" value="1"/>
</dbReference>
<dbReference type="AlphaFoldDB" id="A0A9W5S1V4"/>
<dbReference type="InterPro" id="IPR020605">
    <property type="entry name" value="Octanoyltransferase_CS"/>
</dbReference>
<dbReference type="Gene3D" id="3.30.930.10">
    <property type="entry name" value="Bira Bifunctional Protein, Domain 2"/>
    <property type="match status" value="1"/>
</dbReference>
<evidence type="ECO:0000313" key="2">
    <source>
        <dbReference type="EMBL" id="EXX88645.1"/>
    </source>
</evidence>
<dbReference type="Proteomes" id="UP000053750">
    <property type="component" value="Unassembled WGS sequence"/>
</dbReference>
<comment type="caution">
    <text evidence="2">The sequence shown here is derived from an EMBL/GenBank/DDBJ whole genome shotgun (WGS) entry which is preliminary data.</text>
</comment>
<reference evidence="2 3" key="1">
    <citation type="submission" date="2014-02" db="EMBL/GenBank/DDBJ databases">
        <title>Genome sequence of Paenibacillus darwinianus reveals adaptive mechanisms for survival in Antarctic soils.</title>
        <authorList>
            <person name="Dsouza M."/>
            <person name="Taylor M.W."/>
            <person name="Turner S.J."/>
            <person name="Aislabie J."/>
        </authorList>
    </citation>
    <scope>NUCLEOTIDE SEQUENCE [LARGE SCALE GENOMIC DNA]</scope>
    <source>
        <strain evidence="2 3">CE1</strain>
    </source>
</reference>
<accession>A0A9W5S1V4</accession>
<keyword evidence="3" id="KW-1185">Reference proteome</keyword>
<protein>
    <submittedName>
        <fullName evidence="2">Octanoyltransferase</fullName>
    </submittedName>
</protein>
<proteinExistence type="predicted"/>
<dbReference type="PANTHER" id="PTHR10993:SF7">
    <property type="entry name" value="LIPOYLTRANSFERASE 2, MITOCHONDRIAL-RELATED"/>
    <property type="match status" value="1"/>
</dbReference>